<protein>
    <submittedName>
        <fullName evidence="1">Uncharacterized protein</fullName>
    </submittedName>
</protein>
<evidence type="ECO:0000313" key="2">
    <source>
        <dbReference type="Proteomes" id="UP001365846"/>
    </source>
</evidence>
<dbReference type="EMBL" id="JBBKZU010000003">
    <property type="protein sequence ID" value="MEJ8811412.1"/>
    <property type="molecule type" value="Genomic_DNA"/>
</dbReference>
<dbReference type="Proteomes" id="UP001365846">
    <property type="component" value="Unassembled WGS sequence"/>
</dbReference>
<keyword evidence="2" id="KW-1185">Reference proteome</keyword>
<evidence type="ECO:0000313" key="1">
    <source>
        <dbReference type="EMBL" id="MEJ8811412.1"/>
    </source>
</evidence>
<name>A0ABU8VDZ8_9BURK</name>
<reference evidence="1 2" key="1">
    <citation type="submission" date="2024-03" db="EMBL/GenBank/DDBJ databases">
        <title>Novel species of the genus Variovorax.</title>
        <authorList>
            <person name="Liu Q."/>
            <person name="Xin Y.-H."/>
        </authorList>
    </citation>
    <scope>NUCLEOTIDE SEQUENCE [LARGE SCALE GENOMIC DNA]</scope>
    <source>
        <strain evidence="1 2">KACC 18899</strain>
    </source>
</reference>
<proteinExistence type="predicted"/>
<organism evidence="1 2">
    <name type="scientific">Variovorax ureilyticus</name>
    <dbReference type="NCBI Taxonomy" id="1836198"/>
    <lineage>
        <taxon>Bacteria</taxon>
        <taxon>Pseudomonadati</taxon>
        <taxon>Pseudomonadota</taxon>
        <taxon>Betaproteobacteria</taxon>
        <taxon>Burkholderiales</taxon>
        <taxon>Comamonadaceae</taxon>
        <taxon>Variovorax</taxon>
    </lineage>
</organism>
<gene>
    <name evidence="1" type="ORF">WKW77_10075</name>
</gene>
<sequence length="101" mass="10971">MALAILRDDVQRLSRATAAKCRVYLTTITMPDLWASALVRDLDARAGDTPRPDFDALVVEVGKPGRWTPASRVGDAWDMRLWLGAVETLAALHAPSPSTAL</sequence>
<comment type="caution">
    <text evidence="1">The sequence shown here is derived from an EMBL/GenBank/DDBJ whole genome shotgun (WGS) entry which is preliminary data.</text>
</comment>
<accession>A0ABU8VDZ8</accession>
<dbReference type="RefSeq" id="WP_340356696.1">
    <property type="nucleotide sequence ID" value="NZ_JBBKZU010000003.1"/>
</dbReference>